<dbReference type="Pfam" id="PF05036">
    <property type="entry name" value="SPOR"/>
    <property type="match status" value="1"/>
</dbReference>
<keyword evidence="7" id="KW-1185">Reference proteome</keyword>
<dbReference type="CDD" id="cd00254">
    <property type="entry name" value="LT-like"/>
    <property type="match status" value="1"/>
</dbReference>
<dbReference type="PANTHER" id="PTHR37423">
    <property type="entry name" value="SOLUBLE LYTIC MUREIN TRANSGLYCOSYLASE-RELATED"/>
    <property type="match status" value="1"/>
</dbReference>
<feature type="signal peptide" evidence="3">
    <location>
        <begin position="1"/>
        <end position="29"/>
    </location>
</feature>
<evidence type="ECO:0000313" key="7">
    <source>
        <dbReference type="Proteomes" id="UP000555393"/>
    </source>
</evidence>
<accession>A0A841M2S3</accession>
<evidence type="ECO:0000313" key="6">
    <source>
        <dbReference type="EMBL" id="MBB6259894.1"/>
    </source>
</evidence>
<evidence type="ECO:0000256" key="2">
    <source>
        <dbReference type="ARBA" id="ARBA00009387"/>
    </source>
</evidence>
<evidence type="ECO:0000259" key="4">
    <source>
        <dbReference type="Pfam" id="PF01464"/>
    </source>
</evidence>
<evidence type="ECO:0000256" key="1">
    <source>
        <dbReference type="ARBA" id="ARBA00007734"/>
    </source>
</evidence>
<protein>
    <recommendedName>
        <fullName evidence="8">Lytic transglycosylase domain-containing protein</fullName>
    </recommendedName>
</protein>
<name>A0A841M2S3_9HYPH</name>
<comment type="similarity">
    <text evidence="1">Belongs to the transglycosylase Slt family.</text>
</comment>
<dbReference type="GO" id="GO:0042834">
    <property type="term" value="F:peptidoglycan binding"/>
    <property type="evidence" value="ECO:0007669"/>
    <property type="project" value="InterPro"/>
</dbReference>
<organism evidence="6 7">
    <name type="scientific">Paenochrobactrum gallinarii</name>
    <dbReference type="NCBI Taxonomy" id="643673"/>
    <lineage>
        <taxon>Bacteria</taxon>
        <taxon>Pseudomonadati</taxon>
        <taxon>Pseudomonadota</taxon>
        <taxon>Alphaproteobacteria</taxon>
        <taxon>Hyphomicrobiales</taxon>
        <taxon>Brucellaceae</taxon>
        <taxon>Paenochrobactrum</taxon>
    </lineage>
</organism>
<dbReference type="InterPro" id="IPR036680">
    <property type="entry name" value="SPOR-like_sf"/>
</dbReference>
<evidence type="ECO:0008006" key="8">
    <source>
        <dbReference type="Google" id="ProtNLM"/>
    </source>
</evidence>
<comment type="similarity">
    <text evidence="2">Belongs to the virb1 family.</text>
</comment>
<proteinExistence type="inferred from homology"/>
<feature type="domain" description="Transglycosylase SLT" evidence="4">
    <location>
        <begin position="59"/>
        <end position="156"/>
    </location>
</feature>
<dbReference type="InterPro" id="IPR008258">
    <property type="entry name" value="Transglycosylase_SLT_dom_1"/>
</dbReference>
<dbReference type="SUPFAM" id="SSF53955">
    <property type="entry name" value="Lysozyme-like"/>
    <property type="match status" value="1"/>
</dbReference>
<evidence type="ECO:0000256" key="3">
    <source>
        <dbReference type="SAM" id="SignalP"/>
    </source>
</evidence>
<reference evidence="6 7" key="1">
    <citation type="submission" date="2020-08" db="EMBL/GenBank/DDBJ databases">
        <title>Genomic Encyclopedia of Type Strains, Phase IV (KMG-IV): sequencing the most valuable type-strain genomes for metagenomic binning, comparative biology and taxonomic classification.</title>
        <authorList>
            <person name="Goeker M."/>
        </authorList>
    </citation>
    <scope>NUCLEOTIDE SEQUENCE [LARGE SCALE GENOMIC DNA]</scope>
    <source>
        <strain evidence="6 7">DSM 22336</strain>
    </source>
</reference>
<dbReference type="Gene3D" id="3.30.70.1070">
    <property type="entry name" value="Sporulation related repeat"/>
    <property type="match status" value="1"/>
</dbReference>
<dbReference type="EMBL" id="JACIIU010000001">
    <property type="protein sequence ID" value="MBB6259894.1"/>
    <property type="molecule type" value="Genomic_DNA"/>
</dbReference>
<evidence type="ECO:0000259" key="5">
    <source>
        <dbReference type="Pfam" id="PF05036"/>
    </source>
</evidence>
<feature type="domain" description="SPOR" evidence="5">
    <location>
        <begin position="218"/>
        <end position="298"/>
    </location>
</feature>
<comment type="caution">
    <text evidence="6">The sequence shown here is derived from an EMBL/GenBank/DDBJ whole genome shotgun (WGS) entry which is preliminary data.</text>
</comment>
<dbReference type="RefSeq" id="WP_184219217.1">
    <property type="nucleotide sequence ID" value="NZ_JACIIU010000001.1"/>
</dbReference>
<dbReference type="InterPro" id="IPR023346">
    <property type="entry name" value="Lysozyme-like_dom_sf"/>
</dbReference>
<dbReference type="Gene3D" id="1.10.530.10">
    <property type="match status" value="1"/>
</dbReference>
<dbReference type="PANTHER" id="PTHR37423:SF2">
    <property type="entry name" value="MEMBRANE-BOUND LYTIC MUREIN TRANSGLYCOSYLASE C"/>
    <property type="match status" value="1"/>
</dbReference>
<dbReference type="AlphaFoldDB" id="A0A841M2S3"/>
<dbReference type="InterPro" id="IPR007730">
    <property type="entry name" value="SPOR-like_dom"/>
</dbReference>
<sequence length="301" mass="32979">MRQGLRRQKLLLLVLTSAALLSSSFTAYAETDASLQQAEPGKAVPEKIAPSVEQVCQLLESAATKHDVPSGFFTRLIWKESRFDHLAVSPVGAQGIAQFMPATARERGLADPFDYSQAIPASAALLADLRREFGNWGLAAAAYNAGSGRVRGWLNRGGFLPLETESYVLDITGTYADDFIGAPLKDMQPLDKELDFLSACKRLPIIPTRMIPQAKIKPQPWGIQVAGNFKRDVAVAQWGRLRKQYKNIIGNKEPHISRQRTAMGKRGVYAVRIGANSRAEADNICNKLRSSGGACIVTRNR</sequence>
<dbReference type="Proteomes" id="UP000555393">
    <property type="component" value="Unassembled WGS sequence"/>
</dbReference>
<keyword evidence="3" id="KW-0732">Signal</keyword>
<dbReference type="Pfam" id="PF01464">
    <property type="entry name" value="SLT"/>
    <property type="match status" value="1"/>
</dbReference>
<feature type="chain" id="PRO_5032439814" description="Lytic transglycosylase domain-containing protein" evidence="3">
    <location>
        <begin position="30"/>
        <end position="301"/>
    </location>
</feature>
<gene>
    <name evidence="6" type="ORF">FHS77_000402</name>
</gene>